<proteinExistence type="inferred from homology"/>
<dbReference type="OrthoDB" id="4148at2759"/>
<dbReference type="Proteomes" id="UP000012073">
    <property type="component" value="Unassembled WGS sequence"/>
</dbReference>
<feature type="region of interest" description="Disordered" evidence="5">
    <location>
        <begin position="1095"/>
        <end position="1116"/>
    </location>
</feature>
<sequence>MVKTRMGLLDLRVQSSTLDATLRGARVANVYDAHNGRTYILKLAVPPPRTHPPSAQPAWQKRLLLVESGVRLHVTHFDRDKDLPTGFCLKLRKHVRTRRLDAVRQLAGDRIVDIVFSAAGEVAAHIIVECFSGGNVILTDGGLSILTVLRTFRPTTPGAAPVAPKERYPIENAREVLAPDFDAFVRSVRDAAQLVPDEAALLAAPTRAARKKLAARADPKKALASVLCLEPALVEHALLRAGAGASLPHLAADQRVLRDMFDALREVEDSLTNQIESGNPVKGFIVSTNAPQPGPGSPDATTQRYQEFSPYLFEQYKERPWREFATFDEAADEFFSRLESERMAAAQTKREAAAYKRVDKLANELKGQVSILESARDLSWERAQAIEGNIADVENAITVIRSAVAAAVPWDGLARMVSEEKRNGNPVAEIIHSLQLDRNEITLMLEDTFGVDDAQEDEEDDNSDDEDDGDEENEYDDDDGDDGCGQNDRYLRSRRSRFEPSSQTRKALLVSVDISLGAHANARRHYEMRKNAAAKMEKAVEATDRTLKAASKRAASEASKIEAEAAAASIRARRKPLWFEKFYWFISSENYLIVAGKDAQQNELLVNRYLGPADAYVYADLNGASSVIAKNQKRPGASGYGEIPRMTLEQAGTFAMCRSSAWEAKVVTSAWWVRASQVSKTTASGAFLPTGSFMIRGKKNYLDPTQLVMGVAFIFKVEESCISAHKGERGVRRLDSIEEAARNSTTQHVSTTSETGEEPVPNPHDITKSQAGVQPSLSEPKETASSSDDNPPVVEGSEMAPSPNVRLSEQAQTSLAAEGSSRGTDSLQDNIEQEPLKKNPRAKKKHMSAKARRAMKNKKGGAQNTTESSYPPEDQESGIVGADDLQAKEKKGKSQAPLPRGKKHKLKKMKKYSDQDEEERKIALAILGSKPIKEETAATDEDEGEDAETLQEAENASTSVDEDSGKRRERRSERREVMRLTEEEGIVELENLEQESMRILDMLTSVPLPTDTVQYALPMCAPYGALTNYRYRVKLMPGSTKRGKAYRSAIALFLKQAEKDLSQFKQERDSIRLSPESAGIHSMLGGVKIMAPGLAEAQKSMQKPKKQSSKKCYKRK</sequence>
<accession>R7Q5W7</accession>
<evidence type="ECO:0000313" key="8">
    <source>
        <dbReference type="EMBL" id="CDF33917.1"/>
    </source>
</evidence>
<comment type="similarity">
    <text evidence="2">Belongs to the NEMF family.</text>
</comment>
<dbReference type="GO" id="GO:0005737">
    <property type="term" value="C:cytoplasm"/>
    <property type="evidence" value="ECO:0007669"/>
    <property type="project" value="UniProtKB-SubCell"/>
</dbReference>
<dbReference type="OMA" id="MFLEFFA"/>
<dbReference type="EMBL" id="HG001662">
    <property type="protein sequence ID" value="CDF33917.1"/>
    <property type="molecule type" value="Genomic_DNA"/>
</dbReference>
<reference evidence="9" key="1">
    <citation type="journal article" date="2013" name="Proc. Natl. Acad. Sci. U.S.A.">
        <title>Genome structure and metabolic features in the red seaweed Chondrus crispus shed light on evolution of the Archaeplastida.</title>
        <authorList>
            <person name="Collen J."/>
            <person name="Porcel B."/>
            <person name="Carre W."/>
            <person name="Ball S.G."/>
            <person name="Chaparro C."/>
            <person name="Tonon T."/>
            <person name="Barbeyron T."/>
            <person name="Michel G."/>
            <person name="Noel B."/>
            <person name="Valentin K."/>
            <person name="Elias M."/>
            <person name="Artiguenave F."/>
            <person name="Arun A."/>
            <person name="Aury J.M."/>
            <person name="Barbosa-Neto J.F."/>
            <person name="Bothwell J.H."/>
            <person name="Bouget F.Y."/>
            <person name="Brillet L."/>
            <person name="Cabello-Hurtado F."/>
            <person name="Capella-Gutierrez S."/>
            <person name="Charrier B."/>
            <person name="Cladiere L."/>
            <person name="Cock J.M."/>
            <person name="Coelho S.M."/>
            <person name="Colleoni C."/>
            <person name="Czjzek M."/>
            <person name="Da Silva C."/>
            <person name="Delage L."/>
            <person name="Denoeud F."/>
            <person name="Deschamps P."/>
            <person name="Dittami S.M."/>
            <person name="Gabaldon T."/>
            <person name="Gachon C.M."/>
            <person name="Groisillier A."/>
            <person name="Herve C."/>
            <person name="Jabbari K."/>
            <person name="Katinka M."/>
            <person name="Kloareg B."/>
            <person name="Kowalczyk N."/>
            <person name="Labadie K."/>
            <person name="Leblanc C."/>
            <person name="Lopez P.J."/>
            <person name="McLachlan D.H."/>
            <person name="Meslet-Cladiere L."/>
            <person name="Moustafa A."/>
            <person name="Nehr Z."/>
            <person name="Nyvall Collen P."/>
            <person name="Panaud O."/>
            <person name="Partensky F."/>
            <person name="Poulain J."/>
            <person name="Rensing S.A."/>
            <person name="Rousvoal S."/>
            <person name="Samson G."/>
            <person name="Symeonidi A."/>
            <person name="Weissenbach J."/>
            <person name="Zambounis A."/>
            <person name="Wincker P."/>
            <person name="Boyen C."/>
        </authorList>
    </citation>
    <scope>NUCLEOTIDE SEQUENCE [LARGE SCALE GENOMIC DNA]</scope>
    <source>
        <strain evidence="9">cv. Stackhouse</strain>
    </source>
</reference>
<evidence type="ECO:0008006" key="10">
    <source>
        <dbReference type="Google" id="ProtNLM"/>
    </source>
</evidence>
<dbReference type="PANTHER" id="PTHR15239:SF6">
    <property type="entry name" value="RIBOSOME QUALITY CONTROL COMPLEX SUBUNIT NEMF"/>
    <property type="match status" value="1"/>
</dbReference>
<feature type="compositionally biased region" description="Polar residues" evidence="5">
    <location>
        <begin position="805"/>
        <end position="830"/>
    </location>
</feature>
<dbReference type="InterPro" id="IPR021846">
    <property type="entry name" value="NFACT-C"/>
</dbReference>
<dbReference type="Pfam" id="PF05670">
    <property type="entry name" value="NFACT-R_1"/>
    <property type="match status" value="1"/>
</dbReference>
<feature type="compositionally biased region" description="Acidic residues" evidence="5">
    <location>
        <begin position="937"/>
        <end position="951"/>
    </location>
</feature>
<evidence type="ECO:0000313" key="9">
    <source>
        <dbReference type="Proteomes" id="UP000012073"/>
    </source>
</evidence>
<evidence type="ECO:0000259" key="7">
    <source>
        <dbReference type="Pfam" id="PF11923"/>
    </source>
</evidence>
<organism evidence="8 9">
    <name type="scientific">Chondrus crispus</name>
    <name type="common">Carrageen Irish moss</name>
    <name type="synonym">Polymorpha crispa</name>
    <dbReference type="NCBI Taxonomy" id="2769"/>
    <lineage>
        <taxon>Eukaryota</taxon>
        <taxon>Rhodophyta</taxon>
        <taxon>Florideophyceae</taxon>
        <taxon>Rhodymeniophycidae</taxon>
        <taxon>Gigartinales</taxon>
        <taxon>Gigartinaceae</taxon>
        <taxon>Chondrus</taxon>
    </lineage>
</organism>
<evidence type="ECO:0000256" key="5">
    <source>
        <dbReference type="SAM" id="MobiDB-lite"/>
    </source>
</evidence>
<feature type="domain" description="NFACT RNA-binding" evidence="6">
    <location>
        <begin position="581"/>
        <end position="697"/>
    </location>
</feature>
<dbReference type="GO" id="GO:0000049">
    <property type="term" value="F:tRNA binding"/>
    <property type="evidence" value="ECO:0007669"/>
    <property type="project" value="TreeGrafter"/>
</dbReference>
<evidence type="ECO:0000256" key="2">
    <source>
        <dbReference type="ARBA" id="ARBA00008318"/>
    </source>
</evidence>
<dbReference type="GO" id="GO:0072344">
    <property type="term" value="P:rescue of stalled ribosome"/>
    <property type="evidence" value="ECO:0007669"/>
    <property type="project" value="TreeGrafter"/>
</dbReference>
<keyword evidence="4" id="KW-0175">Coiled coil</keyword>
<name>R7Q5W7_CHOCR</name>
<feature type="compositionally biased region" description="Acidic residues" evidence="5">
    <location>
        <begin position="450"/>
        <end position="482"/>
    </location>
</feature>
<keyword evidence="3" id="KW-0963">Cytoplasm</keyword>
<dbReference type="AlphaFoldDB" id="R7Q5W7"/>
<feature type="compositionally biased region" description="Polar residues" evidence="5">
    <location>
        <begin position="768"/>
        <end position="789"/>
    </location>
</feature>
<dbReference type="Pfam" id="PF11923">
    <property type="entry name" value="NFACT-C"/>
    <property type="match status" value="1"/>
</dbReference>
<evidence type="ECO:0000256" key="1">
    <source>
        <dbReference type="ARBA" id="ARBA00004496"/>
    </source>
</evidence>
<gene>
    <name evidence="8" type="ORF">CHC_T00002594001</name>
</gene>
<dbReference type="PhylomeDB" id="R7Q5W7"/>
<dbReference type="InterPro" id="IPR008532">
    <property type="entry name" value="NFACT_RNA-bd"/>
</dbReference>
<feature type="compositionally biased region" description="Basic residues" evidence="5">
    <location>
        <begin position="900"/>
        <end position="910"/>
    </location>
</feature>
<feature type="region of interest" description="Disordered" evidence="5">
    <location>
        <begin position="741"/>
        <end position="974"/>
    </location>
</feature>
<dbReference type="Gene3D" id="2.30.310.10">
    <property type="entry name" value="ibrinogen binding protein from staphylococcus aureus domain"/>
    <property type="match status" value="1"/>
</dbReference>
<dbReference type="GO" id="GO:1990116">
    <property type="term" value="P:ribosome-associated ubiquitin-dependent protein catabolic process"/>
    <property type="evidence" value="ECO:0007669"/>
    <property type="project" value="TreeGrafter"/>
</dbReference>
<protein>
    <recommendedName>
        <fullName evidence="10">NFACT RNA-binding domain-containing protein</fullName>
    </recommendedName>
</protein>
<feature type="compositionally biased region" description="Basic residues" evidence="5">
    <location>
        <begin position="838"/>
        <end position="859"/>
    </location>
</feature>
<dbReference type="KEGG" id="ccp:CHC_T00002594001"/>
<feature type="compositionally biased region" description="Basic residues" evidence="5">
    <location>
        <begin position="1102"/>
        <end position="1116"/>
    </location>
</feature>
<dbReference type="STRING" id="2769.R7Q5W7"/>
<dbReference type="GeneID" id="17321451"/>
<evidence type="ECO:0000256" key="3">
    <source>
        <dbReference type="ARBA" id="ARBA00022490"/>
    </source>
</evidence>
<dbReference type="RefSeq" id="XP_005713736.1">
    <property type="nucleotide sequence ID" value="XM_005713679.1"/>
</dbReference>
<keyword evidence="9" id="KW-1185">Reference proteome</keyword>
<evidence type="ECO:0000256" key="4">
    <source>
        <dbReference type="ARBA" id="ARBA00023054"/>
    </source>
</evidence>
<feature type="compositionally biased region" description="Polar residues" evidence="5">
    <location>
        <begin position="742"/>
        <end position="754"/>
    </location>
</feature>
<dbReference type="Pfam" id="PF05833">
    <property type="entry name" value="NFACT_N"/>
    <property type="match status" value="1"/>
</dbReference>
<dbReference type="Gramene" id="CDF33917">
    <property type="protein sequence ID" value="CDF33917"/>
    <property type="gene ID" value="CHC_T00002594001"/>
</dbReference>
<feature type="compositionally biased region" description="Basic and acidic residues" evidence="5">
    <location>
        <begin position="963"/>
        <end position="974"/>
    </location>
</feature>
<dbReference type="GO" id="GO:1990112">
    <property type="term" value="C:RQC complex"/>
    <property type="evidence" value="ECO:0007669"/>
    <property type="project" value="TreeGrafter"/>
</dbReference>
<dbReference type="GO" id="GO:0043023">
    <property type="term" value="F:ribosomal large subunit binding"/>
    <property type="evidence" value="ECO:0007669"/>
    <property type="project" value="TreeGrafter"/>
</dbReference>
<evidence type="ECO:0000259" key="6">
    <source>
        <dbReference type="Pfam" id="PF05670"/>
    </source>
</evidence>
<feature type="compositionally biased region" description="Basic and acidic residues" evidence="5">
    <location>
        <begin position="911"/>
        <end position="922"/>
    </location>
</feature>
<comment type="subcellular location">
    <subcellularLocation>
        <location evidence="1">Cytoplasm</location>
    </subcellularLocation>
</comment>
<feature type="region of interest" description="Disordered" evidence="5">
    <location>
        <begin position="450"/>
        <end position="498"/>
    </location>
</feature>
<dbReference type="InterPro" id="IPR051608">
    <property type="entry name" value="RQC_Subunit_NEMF"/>
</dbReference>
<feature type="domain" description="NFACT protein C-terminal" evidence="7">
    <location>
        <begin position="994"/>
        <end position="1090"/>
    </location>
</feature>
<dbReference type="PANTHER" id="PTHR15239">
    <property type="entry name" value="NUCLEAR EXPORT MEDIATOR FACTOR NEMF"/>
    <property type="match status" value="1"/>
</dbReference>